<accession>A0A8K0URA3</accession>
<name>A0A8K0URA3_9AGAR</name>
<comment type="caution">
    <text evidence="1">The sequence shown here is derived from an EMBL/GenBank/DDBJ whole genome shotgun (WGS) entry which is preliminary data.</text>
</comment>
<dbReference type="AlphaFoldDB" id="A0A8K0URA3"/>
<reference evidence="1" key="1">
    <citation type="journal article" date="2021" name="New Phytol.">
        <title>Evolutionary innovations through gain and loss of genes in the ectomycorrhizal Boletales.</title>
        <authorList>
            <person name="Wu G."/>
            <person name="Miyauchi S."/>
            <person name="Morin E."/>
            <person name="Kuo A."/>
            <person name="Drula E."/>
            <person name="Varga T."/>
            <person name="Kohler A."/>
            <person name="Feng B."/>
            <person name="Cao Y."/>
            <person name="Lipzen A."/>
            <person name="Daum C."/>
            <person name="Hundley H."/>
            <person name="Pangilinan J."/>
            <person name="Johnson J."/>
            <person name="Barry K."/>
            <person name="LaButti K."/>
            <person name="Ng V."/>
            <person name="Ahrendt S."/>
            <person name="Min B."/>
            <person name="Choi I.G."/>
            <person name="Park H."/>
            <person name="Plett J.M."/>
            <person name="Magnuson J."/>
            <person name="Spatafora J.W."/>
            <person name="Nagy L.G."/>
            <person name="Henrissat B."/>
            <person name="Grigoriev I.V."/>
            <person name="Yang Z.L."/>
            <person name="Xu J."/>
            <person name="Martin F.M."/>
        </authorList>
    </citation>
    <scope>NUCLEOTIDE SEQUENCE</scope>
    <source>
        <strain evidence="1">KKN 215</strain>
    </source>
</reference>
<dbReference type="Proteomes" id="UP000813824">
    <property type="component" value="Unassembled WGS sequence"/>
</dbReference>
<evidence type="ECO:0000313" key="1">
    <source>
        <dbReference type="EMBL" id="KAH8101606.1"/>
    </source>
</evidence>
<keyword evidence="2" id="KW-1185">Reference proteome</keyword>
<organism evidence="1 2">
    <name type="scientific">Cristinia sonorae</name>
    <dbReference type="NCBI Taxonomy" id="1940300"/>
    <lineage>
        <taxon>Eukaryota</taxon>
        <taxon>Fungi</taxon>
        <taxon>Dikarya</taxon>
        <taxon>Basidiomycota</taxon>
        <taxon>Agaricomycotina</taxon>
        <taxon>Agaricomycetes</taxon>
        <taxon>Agaricomycetidae</taxon>
        <taxon>Agaricales</taxon>
        <taxon>Pleurotineae</taxon>
        <taxon>Stephanosporaceae</taxon>
        <taxon>Cristinia</taxon>
    </lineage>
</organism>
<dbReference type="EMBL" id="JAEVFJ010000012">
    <property type="protein sequence ID" value="KAH8101606.1"/>
    <property type="molecule type" value="Genomic_DNA"/>
</dbReference>
<proteinExistence type="predicted"/>
<gene>
    <name evidence="1" type="ORF">BXZ70DRAFT_906712</name>
</gene>
<protein>
    <submittedName>
        <fullName evidence="1">Uncharacterized protein</fullName>
    </submittedName>
</protein>
<evidence type="ECO:0000313" key="2">
    <source>
        <dbReference type="Proteomes" id="UP000813824"/>
    </source>
</evidence>
<sequence>MRPVVDLLRVRDRGGSLWQIQLRAAGASVELHRQTRPIQGFPVKGGGVVKIVKSRRTPMAAKDSERCVQAISLLDGPVQNPVAKAEECMPLALLSILERWFCVVLYCLFLTGWVGGTVTPACGVYTPSASDSAKGRLKSAKGGAVVTPSVAWIRTLIVVSGSLDGVDDRVRACLVGCGHRDMLTPGDGHLVVSALLADIVGRVGYREGRACVREHGVTVERGDCSIEGPEVFPPAPPDVDLMAGIASDFCSCMSELALRESCCAVCGTLTLHSAQTAVPLKDDIFQLLSLDQMRHVQEMENGLGPLPFLAVLERRGTEKRGLEGYARCCEECLRPLRNGRVPRCAWVDWAVYFQLQAIFVLKSASPATVAAFQPQDDESSTTESFSW</sequence>